<dbReference type="Proteomes" id="UP000198211">
    <property type="component" value="Unassembled WGS sequence"/>
</dbReference>
<gene>
    <name evidence="1" type="ORF">PHMEG_00013234</name>
</gene>
<name>A0A225W9D1_9STRA</name>
<proteinExistence type="predicted"/>
<dbReference type="AlphaFoldDB" id="A0A225W9D1"/>
<reference evidence="2" key="1">
    <citation type="submission" date="2017-03" db="EMBL/GenBank/DDBJ databases">
        <title>Phytopthora megakarya and P. palmivora, two closely related causual agents of cacao black pod achieved similar genome size and gene model numbers by different mechanisms.</title>
        <authorList>
            <person name="Ali S."/>
            <person name="Shao J."/>
            <person name="Larry D.J."/>
            <person name="Kronmiller B."/>
            <person name="Shen D."/>
            <person name="Strem M.D."/>
            <person name="Melnick R.L."/>
            <person name="Guiltinan M.J."/>
            <person name="Tyler B.M."/>
            <person name="Meinhardt L.W."/>
            <person name="Bailey B.A."/>
        </authorList>
    </citation>
    <scope>NUCLEOTIDE SEQUENCE [LARGE SCALE GENOMIC DNA]</scope>
    <source>
        <strain evidence="2">zdho120</strain>
    </source>
</reference>
<protein>
    <submittedName>
        <fullName evidence="1">Uncharacterized protein</fullName>
    </submittedName>
</protein>
<evidence type="ECO:0000313" key="1">
    <source>
        <dbReference type="EMBL" id="OWZ13440.1"/>
    </source>
</evidence>
<dbReference type="EMBL" id="NBNE01001579">
    <property type="protein sequence ID" value="OWZ13440.1"/>
    <property type="molecule type" value="Genomic_DNA"/>
</dbReference>
<evidence type="ECO:0000313" key="2">
    <source>
        <dbReference type="Proteomes" id="UP000198211"/>
    </source>
</evidence>
<accession>A0A225W9D1</accession>
<organism evidence="1 2">
    <name type="scientific">Phytophthora megakarya</name>
    <dbReference type="NCBI Taxonomy" id="4795"/>
    <lineage>
        <taxon>Eukaryota</taxon>
        <taxon>Sar</taxon>
        <taxon>Stramenopiles</taxon>
        <taxon>Oomycota</taxon>
        <taxon>Peronosporomycetes</taxon>
        <taxon>Peronosporales</taxon>
        <taxon>Peronosporaceae</taxon>
        <taxon>Phytophthora</taxon>
    </lineage>
</organism>
<keyword evidence="2" id="KW-1185">Reference proteome</keyword>
<comment type="caution">
    <text evidence="1">The sequence shown here is derived from an EMBL/GenBank/DDBJ whole genome shotgun (WGS) entry which is preliminary data.</text>
</comment>
<sequence length="69" mass="7541">MEAVSEKVLQELFQQHNVQLLAGIDNQAAHVILPTADTRDTSNCGGTTLYKVKGETNPADTFTKPLNKK</sequence>